<name>A0A8S5RAP7_9CAUD</name>
<proteinExistence type="predicted"/>
<sequence>MPKITLDEFCAHWVEGKYVTKMPNKLERNVFDFVTLAGDYSRQQFQASFSSGGFCGGSRWAPRTSRWGKRFTHPVMNDSGALARSIKYKAEPTNIVGRRSDRSRIFRKGAYYYIFTDEKSVPVRGKRGRSRERYGHYAAIHNTDPKFGLYTVNQYSSRRPVHRQFIGFSPKIDAHIAAHFIDKIFEGFPMS</sequence>
<reference evidence="1" key="1">
    <citation type="journal article" date="2021" name="Proc. Natl. Acad. Sci. U.S.A.">
        <title>A Catalog of Tens of Thousands of Viruses from Human Metagenomes Reveals Hidden Associations with Chronic Diseases.</title>
        <authorList>
            <person name="Tisza M.J."/>
            <person name="Buck C.B."/>
        </authorList>
    </citation>
    <scope>NUCLEOTIDE SEQUENCE</scope>
    <source>
        <strain evidence="1">Ct4yW2</strain>
    </source>
</reference>
<organism evidence="1">
    <name type="scientific">Myoviridae sp. ct4yW2</name>
    <dbReference type="NCBI Taxonomy" id="2827286"/>
    <lineage>
        <taxon>Viruses</taxon>
        <taxon>Duplodnaviria</taxon>
        <taxon>Heunggongvirae</taxon>
        <taxon>Uroviricota</taxon>
        <taxon>Caudoviricetes</taxon>
    </lineage>
</organism>
<evidence type="ECO:0000313" key="1">
    <source>
        <dbReference type="EMBL" id="DAE28052.1"/>
    </source>
</evidence>
<dbReference type="EMBL" id="BK015849">
    <property type="protein sequence ID" value="DAE28052.1"/>
    <property type="molecule type" value="Genomic_DNA"/>
</dbReference>
<accession>A0A8S5RAP7</accession>
<protein>
    <submittedName>
        <fullName evidence="1">Virion morphogenesis protein</fullName>
    </submittedName>
</protein>